<feature type="compositionally biased region" description="Basic residues" evidence="1">
    <location>
        <begin position="42"/>
        <end position="71"/>
    </location>
</feature>
<feature type="region of interest" description="Disordered" evidence="1">
    <location>
        <begin position="18"/>
        <end position="71"/>
    </location>
</feature>
<evidence type="ECO:0000256" key="1">
    <source>
        <dbReference type="SAM" id="MobiDB-lite"/>
    </source>
</evidence>
<evidence type="ECO:0000313" key="3">
    <source>
        <dbReference type="Proteomes" id="UP000326702"/>
    </source>
</evidence>
<dbReference type="AlphaFoldDB" id="A0A5P9Q7Z8"/>
<dbReference type="Proteomes" id="UP000326702">
    <property type="component" value="Chromosome"/>
</dbReference>
<name>A0A5P9Q7Z8_9MICO</name>
<dbReference type="EMBL" id="CP045529">
    <property type="protein sequence ID" value="QFU97230.1"/>
    <property type="molecule type" value="Genomic_DNA"/>
</dbReference>
<accession>A0A5P9Q7Z8</accession>
<reference evidence="2 3" key="1">
    <citation type="submission" date="2019-10" db="EMBL/GenBank/DDBJ databases">
        <title>Genome sequence of Luteimicrobium xylanilyticum HY-24.</title>
        <authorList>
            <person name="Kim D.Y."/>
            <person name="Park H.-Y."/>
        </authorList>
    </citation>
    <scope>NUCLEOTIDE SEQUENCE [LARGE SCALE GENOMIC DNA]</scope>
    <source>
        <strain evidence="2 3">HY-24</strain>
    </source>
</reference>
<protein>
    <submittedName>
        <fullName evidence="2">Uncharacterized protein</fullName>
    </submittedName>
</protein>
<dbReference type="RefSeq" id="WP_153021944.1">
    <property type="nucleotide sequence ID" value="NZ_BAABIH010000001.1"/>
</dbReference>
<evidence type="ECO:0000313" key="2">
    <source>
        <dbReference type="EMBL" id="QFU97230.1"/>
    </source>
</evidence>
<proteinExistence type="predicted"/>
<organism evidence="2 3">
    <name type="scientific">Luteimicrobium xylanilyticum</name>
    <dbReference type="NCBI Taxonomy" id="1133546"/>
    <lineage>
        <taxon>Bacteria</taxon>
        <taxon>Bacillati</taxon>
        <taxon>Actinomycetota</taxon>
        <taxon>Actinomycetes</taxon>
        <taxon>Micrococcales</taxon>
        <taxon>Luteimicrobium</taxon>
    </lineage>
</organism>
<dbReference type="KEGG" id="lxl:KDY119_00724"/>
<gene>
    <name evidence="2" type="ORF">KDY119_00724</name>
</gene>
<sequence>MSFEALFQAETLHAQQEAERRRAAHLAEPWAARAGTDERRTVRVPRRRSWPSLHLPHRHARPARHRARLAA</sequence>
<keyword evidence="3" id="KW-1185">Reference proteome</keyword>